<evidence type="ECO:0000313" key="3">
    <source>
        <dbReference type="EMBL" id="CAI4000630.1"/>
    </source>
</evidence>
<reference evidence="3" key="1">
    <citation type="submission" date="2022-10" db="EMBL/GenBank/DDBJ databases">
        <authorList>
            <person name="Chen Y."/>
            <person name="Dougan E. K."/>
            <person name="Chan C."/>
            <person name="Rhodes N."/>
            <person name="Thang M."/>
        </authorList>
    </citation>
    <scope>NUCLEOTIDE SEQUENCE</scope>
</reference>
<evidence type="ECO:0000256" key="2">
    <source>
        <dbReference type="SAM" id="Phobius"/>
    </source>
</evidence>
<comment type="caution">
    <text evidence="3">The sequence shown here is derived from an EMBL/GenBank/DDBJ whole genome shotgun (WGS) entry which is preliminary data.</text>
</comment>
<gene>
    <name evidence="3" type="ORF">C1SCF055_LOCUS26736</name>
</gene>
<evidence type="ECO:0000313" key="4">
    <source>
        <dbReference type="EMBL" id="CAL1154005.1"/>
    </source>
</evidence>
<evidence type="ECO:0000256" key="1">
    <source>
        <dbReference type="SAM" id="MobiDB-lite"/>
    </source>
</evidence>
<feature type="region of interest" description="Disordered" evidence="1">
    <location>
        <begin position="39"/>
        <end position="68"/>
    </location>
</feature>
<dbReference type="EMBL" id="CAMXCT020002813">
    <property type="protein sequence ID" value="CAL1154005.1"/>
    <property type="molecule type" value="Genomic_DNA"/>
</dbReference>
<dbReference type="AlphaFoldDB" id="A0A9P1D076"/>
<feature type="transmembrane region" description="Helical" evidence="2">
    <location>
        <begin position="180"/>
        <end position="203"/>
    </location>
</feature>
<dbReference type="EMBL" id="CAMXCT030002813">
    <property type="protein sequence ID" value="CAL4787942.1"/>
    <property type="molecule type" value="Genomic_DNA"/>
</dbReference>
<feature type="transmembrane region" description="Helical" evidence="2">
    <location>
        <begin position="271"/>
        <end position="292"/>
    </location>
</feature>
<evidence type="ECO:0000313" key="6">
    <source>
        <dbReference type="Proteomes" id="UP001152797"/>
    </source>
</evidence>
<keyword evidence="2" id="KW-0812">Transmembrane</keyword>
<protein>
    <submittedName>
        <fullName evidence="5">Peroxisomal membrane protein PEX14 (Peroxin-14)</fullName>
    </submittedName>
</protein>
<sequence>MAAYPGMPGMQTPMMYAQPGAAYYDPSYGYAADAAMSKEQKKQAKEAKRQRKLLEANERCEKMREKQREQDKKDSSCFLIMMSIAYIGLGSLMGLTIVGPAWGSKEFTGLGAGLVMMKTSLFNLRIDISCDKSFALESYTCNKVMKGFEGDHDLQRAQGNTCALVASACEVLGRCYIASMPLFGCISLCVLSSFSAAFCLFAYSKSVADPNLRMWAGCFTLLTPFLATTGIVIWAVLMPDLGEIPQSWSMLADSFGAGGIIGHQETRDFQFGWTFFAACLIDLCMIISAFVWTCMFKRSEDEEEVIRQKAADQAFCDELEQDRGVTMATSSYGATGKAQAAFEDA</sequence>
<keyword evidence="6" id="KW-1185">Reference proteome</keyword>
<name>A0A9P1D076_9DINO</name>
<organism evidence="3">
    <name type="scientific">Cladocopium goreaui</name>
    <dbReference type="NCBI Taxonomy" id="2562237"/>
    <lineage>
        <taxon>Eukaryota</taxon>
        <taxon>Sar</taxon>
        <taxon>Alveolata</taxon>
        <taxon>Dinophyceae</taxon>
        <taxon>Suessiales</taxon>
        <taxon>Symbiodiniaceae</taxon>
        <taxon>Cladocopium</taxon>
    </lineage>
</organism>
<feature type="transmembrane region" description="Helical" evidence="2">
    <location>
        <begin position="215"/>
        <end position="237"/>
    </location>
</feature>
<dbReference type="EMBL" id="CAMXCT010002813">
    <property type="protein sequence ID" value="CAI4000630.1"/>
    <property type="molecule type" value="Genomic_DNA"/>
</dbReference>
<reference evidence="4" key="2">
    <citation type="submission" date="2024-04" db="EMBL/GenBank/DDBJ databases">
        <authorList>
            <person name="Chen Y."/>
            <person name="Shah S."/>
            <person name="Dougan E. K."/>
            <person name="Thang M."/>
            <person name="Chan C."/>
        </authorList>
    </citation>
    <scope>NUCLEOTIDE SEQUENCE [LARGE SCALE GENOMIC DNA]</scope>
</reference>
<feature type="transmembrane region" description="Helical" evidence="2">
    <location>
        <begin position="77"/>
        <end position="102"/>
    </location>
</feature>
<accession>A0A9P1D076</accession>
<dbReference type="OrthoDB" id="433477at2759"/>
<evidence type="ECO:0000313" key="5">
    <source>
        <dbReference type="EMBL" id="CAL4787942.1"/>
    </source>
</evidence>
<keyword evidence="2" id="KW-1133">Transmembrane helix</keyword>
<proteinExistence type="predicted"/>
<keyword evidence="2" id="KW-0472">Membrane</keyword>
<dbReference type="Proteomes" id="UP001152797">
    <property type="component" value="Unassembled WGS sequence"/>
</dbReference>